<protein>
    <recommendedName>
        <fullName evidence="3">Resolvase/invertase-type recombinase catalytic domain-containing protein</fullName>
    </recommendedName>
</protein>
<gene>
    <name evidence="1" type="ORF">SK803_46190</name>
</gene>
<comment type="caution">
    <text evidence="1">The sequence shown here is derived from an EMBL/GenBank/DDBJ whole genome shotgun (WGS) entry which is preliminary data.</text>
</comment>
<evidence type="ECO:0008006" key="3">
    <source>
        <dbReference type="Google" id="ProtNLM"/>
    </source>
</evidence>
<dbReference type="RefSeq" id="WP_319972615.1">
    <property type="nucleotide sequence ID" value="NZ_JAXAVW010000079.1"/>
</dbReference>
<dbReference type="EMBL" id="JAXAVW010000079">
    <property type="protein sequence ID" value="MDX8037631.1"/>
    <property type="molecule type" value="Genomic_DNA"/>
</dbReference>
<evidence type="ECO:0000313" key="2">
    <source>
        <dbReference type="Proteomes" id="UP001285521"/>
    </source>
</evidence>
<organism evidence="1 2">
    <name type="scientific">Lentzea miocenica</name>
    <dbReference type="NCBI Taxonomy" id="3095431"/>
    <lineage>
        <taxon>Bacteria</taxon>
        <taxon>Bacillati</taxon>
        <taxon>Actinomycetota</taxon>
        <taxon>Actinomycetes</taxon>
        <taxon>Pseudonocardiales</taxon>
        <taxon>Pseudonocardiaceae</taxon>
        <taxon>Lentzea</taxon>
    </lineage>
</organism>
<accession>A0ABU4THL9</accession>
<reference evidence="1 2" key="1">
    <citation type="submission" date="2023-11" db="EMBL/GenBank/DDBJ databases">
        <title>Lentzea sokolovensis, sp. nov., Lentzea kristufkii, sp. nov., and Lentzea miocenensis, sp. nov., rare actinobacteria from Sokolov Coal Basin, Miocene lacustrine sediment, Czech Republic.</title>
        <authorList>
            <person name="Lara A."/>
            <person name="Kotroba L."/>
            <person name="Nouioui I."/>
            <person name="Neumann-Schaal M."/>
            <person name="Mast Y."/>
            <person name="Chronakova A."/>
        </authorList>
    </citation>
    <scope>NUCLEOTIDE SEQUENCE [LARGE SCALE GENOMIC DNA]</scope>
    <source>
        <strain evidence="1 2">BCCO 10_0856</strain>
    </source>
</reference>
<evidence type="ECO:0000313" key="1">
    <source>
        <dbReference type="EMBL" id="MDX8037631.1"/>
    </source>
</evidence>
<keyword evidence="2" id="KW-1185">Reference proteome</keyword>
<sequence>MTSGIHFGEPGRVPCSARQRVYGYVRAFDPYQLALERRSIQGFCQRMNIDLVRIIEDPCQSDEIAPCGSFLELTCALELEPVYGVVMPELAHLSPNKTVQALRLQWITSLKREVFVVPNEPAGFRETGA</sequence>
<name>A0ABU4THL9_9PSEU</name>
<proteinExistence type="predicted"/>
<dbReference type="Proteomes" id="UP001285521">
    <property type="component" value="Unassembled WGS sequence"/>
</dbReference>